<dbReference type="Proteomes" id="UP000198280">
    <property type="component" value="Unassembled WGS sequence"/>
</dbReference>
<sequence length="88" mass="9317">MQFELTGPTGFGSGGDLGTARAHPGGTREGDREPDHAQHPRDAFGSDGGRIPPPRLSRAQWQRVDAALDELLGRLASVTTPCEPGRTV</sequence>
<name>A0A239N1S0_9ACTN</name>
<organism evidence="2 3">
    <name type="scientific">Actinacidiphila glaucinigra</name>
    <dbReference type="NCBI Taxonomy" id="235986"/>
    <lineage>
        <taxon>Bacteria</taxon>
        <taxon>Bacillati</taxon>
        <taxon>Actinomycetota</taxon>
        <taxon>Actinomycetes</taxon>
        <taxon>Kitasatosporales</taxon>
        <taxon>Streptomycetaceae</taxon>
        <taxon>Actinacidiphila</taxon>
    </lineage>
</organism>
<dbReference type="EMBL" id="FZOF01000030">
    <property type="protein sequence ID" value="SNT48906.1"/>
    <property type="molecule type" value="Genomic_DNA"/>
</dbReference>
<gene>
    <name evidence="2" type="ORF">SAMN05216252_13053</name>
</gene>
<evidence type="ECO:0000313" key="3">
    <source>
        <dbReference type="Proteomes" id="UP000198280"/>
    </source>
</evidence>
<dbReference type="OrthoDB" id="7260758at2"/>
<dbReference type="RefSeq" id="WP_089228278.1">
    <property type="nucleotide sequence ID" value="NZ_FZOF01000030.1"/>
</dbReference>
<accession>A0A239N1S0</accession>
<protein>
    <submittedName>
        <fullName evidence="2">Iron uptake system component EfeO</fullName>
    </submittedName>
</protein>
<proteinExistence type="predicted"/>
<evidence type="ECO:0000313" key="2">
    <source>
        <dbReference type="EMBL" id="SNT48906.1"/>
    </source>
</evidence>
<evidence type="ECO:0000256" key="1">
    <source>
        <dbReference type="SAM" id="MobiDB-lite"/>
    </source>
</evidence>
<reference evidence="2 3" key="1">
    <citation type="submission" date="2017-06" db="EMBL/GenBank/DDBJ databases">
        <authorList>
            <person name="Kim H.J."/>
            <person name="Triplett B.A."/>
        </authorList>
    </citation>
    <scope>NUCLEOTIDE SEQUENCE [LARGE SCALE GENOMIC DNA]</scope>
    <source>
        <strain evidence="2 3">CGMCC 4.1858</strain>
    </source>
</reference>
<dbReference type="AlphaFoldDB" id="A0A239N1S0"/>
<keyword evidence="3" id="KW-1185">Reference proteome</keyword>
<feature type="compositionally biased region" description="Basic and acidic residues" evidence="1">
    <location>
        <begin position="26"/>
        <end position="44"/>
    </location>
</feature>
<feature type="region of interest" description="Disordered" evidence="1">
    <location>
        <begin position="1"/>
        <end position="58"/>
    </location>
</feature>